<dbReference type="EMBL" id="LVVM01004490">
    <property type="protein sequence ID" value="OJA12798.1"/>
    <property type="molecule type" value="Genomic_DNA"/>
</dbReference>
<accession>A0A1J8PU78</accession>
<sequence length="45" mass="4920">MIPSVDTRTILAVLSTIQAPSSWPSAAPTTWKPLVHRQGTLVDLY</sequence>
<dbReference type="Proteomes" id="UP000183567">
    <property type="component" value="Unassembled WGS sequence"/>
</dbReference>
<comment type="caution">
    <text evidence="1">The sequence shown here is derived from an EMBL/GenBank/DDBJ whole genome shotgun (WGS) entry which is preliminary data.</text>
</comment>
<proteinExistence type="predicted"/>
<gene>
    <name evidence="1" type="ORF">AZE42_05838</name>
</gene>
<name>A0A1J8PU78_9AGAM</name>
<evidence type="ECO:0000313" key="2">
    <source>
        <dbReference type="Proteomes" id="UP000183567"/>
    </source>
</evidence>
<dbReference type="AlphaFoldDB" id="A0A1J8PU78"/>
<keyword evidence="2" id="KW-1185">Reference proteome</keyword>
<protein>
    <submittedName>
        <fullName evidence="1">Uncharacterized protein</fullName>
    </submittedName>
</protein>
<evidence type="ECO:0000313" key="1">
    <source>
        <dbReference type="EMBL" id="OJA12798.1"/>
    </source>
</evidence>
<reference evidence="1 2" key="1">
    <citation type="submission" date="2016-03" db="EMBL/GenBank/DDBJ databases">
        <title>Comparative genomics of the ectomycorrhizal sister species Rhizopogon vinicolor and Rhizopogon vesiculosus (Basidiomycota: Boletales) reveals a divergence of the mating type B locus.</title>
        <authorList>
            <person name="Mujic A.B."/>
            <person name="Kuo A."/>
            <person name="Tritt A."/>
            <person name="Lipzen A."/>
            <person name="Chen C."/>
            <person name="Johnson J."/>
            <person name="Sharma A."/>
            <person name="Barry K."/>
            <person name="Grigoriev I.V."/>
            <person name="Spatafora J.W."/>
        </authorList>
    </citation>
    <scope>NUCLEOTIDE SEQUENCE [LARGE SCALE GENOMIC DNA]</scope>
    <source>
        <strain evidence="1 2">AM-OR11-056</strain>
    </source>
</reference>
<organism evidence="1 2">
    <name type="scientific">Rhizopogon vesiculosus</name>
    <dbReference type="NCBI Taxonomy" id="180088"/>
    <lineage>
        <taxon>Eukaryota</taxon>
        <taxon>Fungi</taxon>
        <taxon>Dikarya</taxon>
        <taxon>Basidiomycota</taxon>
        <taxon>Agaricomycotina</taxon>
        <taxon>Agaricomycetes</taxon>
        <taxon>Agaricomycetidae</taxon>
        <taxon>Boletales</taxon>
        <taxon>Suillineae</taxon>
        <taxon>Rhizopogonaceae</taxon>
        <taxon>Rhizopogon</taxon>
    </lineage>
</organism>